<evidence type="ECO:0000313" key="5">
    <source>
        <dbReference type="Proteomes" id="UP000460718"/>
    </source>
</evidence>
<dbReference type="AlphaFoldDB" id="A0A6A3KKM7"/>
<evidence type="ECO:0000313" key="6">
    <source>
        <dbReference type="Proteomes" id="UP000476176"/>
    </source>
</evidence>
<comment type="caution">
    <text evidence="2">The sequence shown here is derived from an EMBL/GenBank/DDBJ whole genome shotgun (WGS) entry which is preliminary data.</text>
</comment>
<proteinExistence type="predicted"/>
<accession>A0A6A3KKM7</accession>
<protein>
    <recommendedName>
        <fullName evidence="8">Secreted protein</fullName>
    </recommendedName>
</protein>
<evidence type="ECO:0000313" key="4">
    <source>
        <dbReference type="EMBL" id="KAE9251872.1"/>
    </source>
</evidence>
<organism evidence="2 5">
    <name type="scientific">Phytophthora fragariae</name>
    <dbReference type="NCBI Taxonomy" id="53985"/>
    <lineage>
        <taxon>Eukaryota</taxon>
        <taxon>Sar</taxon>
        <taxon>Stramenopiles</taxon>
        <taxon>Oomycota</taxon>
        <taxon>Peronosporomycetes</taxon>
        <taxon>Peronosporales</taxon>
        <taxon>Peronosporaceae</taxon>
        <taxon>Phytophthora</taxon>
    </lineage>
</organism>
<dbReference type="Proteomes" id="UP000476176">
    <property type="component" value="Unassembled WGS sequence"/>
</dbReference>
<evidence type="ECO:0000313" key="3">
    <source>
        <dbReference type="EMBL" id="KAE9121071.1"/>
    </source>
</evidence>
<dbReference type="Proteomes" id="UP000488956">
    <property type="component" value="Unassembled WGS sequence"/>
</dbReference>
<dbReference type="EMBL" id="QXGC01000062">
    <property type="protein sequence ID" value="KAE9251872.1"/>
    <property type="molecule type" value="Genomic_DNA"/>
</dbReference>
<feature type="signal peptide" evidence="1">
    <location>
        <begin position="1"/>
        <end position="17"/>
    </location>
</feature>
<keyword evidence="1" id="KW-0732">Signal</keyword>
<name>A0A6A3KKM7_9STRA</name>
<dbReference type="EMBL" id="QXFW01000592">
    <property type="protein sequence ID" value="KAE9007850.1"/>
    <property type="molecule type" value="Genomic_DNA"/>
</dbReference>
<reference evidence="5 6" key="1">
    <citation type="submission" date="2018-09" db="EMBL/GenBank/DDBJ databases">
        <title>Genomic investigation of the strawberry pathogen Phytophthora fragariae indicates pathogenicity is determined by transcriptional variation in three key races.</title>
        <authorList>
            <person name="Adams T.M."/>
            <person name="Armitage A.D."/>
            <person name="Sobczyk M.K."/>
            <person name="Bates H.J."/>
            <person name="Dunwell J.M."/>
            <person name="Nellist C.F."/>
            <person name="Harrison R.J."/>
        </authorList>
    </citation>
    <scope>NUCLEOTIDE SEQUENCE [LARGE SCALE GENOMIC DNA]</scope>
    <source>
        <strain evidence="4 6">BC-23</strain>
        <strain evidence="3 7">ONT-3</strain>
        <strain evidence="2 5">SCRP245</strain>
    </source>
</reference>
<sequence>MCRCIFLLKLVVPCVSTLFFEQEIDTNSCKARPQKQSVGRQATAIFVGGYSFGQVSLEFCLSKTTYTSFN</sequence>
<evidence type="ECO:0000313" key="2">
    <source>
        <dbReference type="EMBL" id="KAE9007850.1"/>
    </source>
</evidence>
<gene>
    <name evidence="4" type="ORF">PF004_g2262</name>
    <name evidence="3" type="ORF">PF010_g7246</name>
    <name evidence="2" type="ORF">PF011_g10951</name>
</gene>
<evidence type="ECO:0000256" key="1">
    <source>
        <dbReference type="SAM" id="SignalP"/>
    </source>
</evidence>
<evidence type="ECO:0008006" key="8">
    <source>
        <dbReference type="Google" id="ProtNLM"/>
    </source>
</evidence>
<dbReference type="EMBL" id="QXFX01000306">
    <property type="protein sequence ID" value="KAE9121071.1"/>
    <property type="molecule type" value="Genomic_DNA"/>
</dbReference>
<feature type="chain" id="PRO_5036164782" description="Secreted protein" evidence="1">
    <location>
        <begin position="18"/>
        <end position="70"/>
    </location>
</feature>
<evidence type="ECO:0000313" key="7">
    <source>
        <dbReference type="Proteomes" id="UP000488956"/>
    </source>
</evidence>
<dbReference type="Proteomes" id="UP000460718">
    <property type="component" value="Unassembled WGS sequence"/>
</dbReference>